<dbReference type="InterPro" id="IPR015421">
    <property type="entry name" value="PyrdxlP-dep_Trfase_major"/>
</dbReference>
<dbReference type="PROSITE" id="PS00600">
    <property type="entry name" value="AA_TRANSFER_CLASS_3"/>
    <property type="match status" value="1"/>
</dbReference>
<dbReference type="InterPro" id="IPR049704">
    <property type="entry name" value="Aminotrans_3_PPA_site"/>
</dbReference>
<dbReference type="EMBL" id="UINC01102152">
    <property type="protein sequence ID" value="SVC63544.1"/>
    <property type="molecule type" value="Genomic_DNA"/>
</dbReference>
<evidence type="ECO:0000313" key="3">
    <source>
        <dbReference type="EMBL" id="SVC63544.1"/>
    </source>
</evidence>
<gene>
    <name evidence="3" type="ORF">METZ01_LOCUS316398</name>
</gene>
<dbReference type="PANTHER" id="PTHR43094">
    <property type="entry name" value="AMINOTRANSFERASE"/>
    <property type="match status" value="1"/>
</dbReference>
<evidence type="ECO:0000256" key="1">
    <source>
        <dbReference type="ARBA" id="ARBA00008954"/>
    </source>
</evidence>
<organism evidence="3">
    <name type="scientific">marine metagenome</name>
    <dbReference type="NCBI Taxonomy" id="408172"/>
    <lineage>
        <taxon>unclassified sequences</taxon>
        <taxon>metagenomes</taxon>
        <taxon>ecological metagenomes</taxon>
    </lineage>
</organism>
<feature type="non-terminal residue" evidence="3">
    <location>
        <position position="312"/>
    </location>
</feature>
<dbReference type="InterPro" id="IPR015424">
    <property type="entry name" value="PyrdxlP-dep_Trfase"/>
</dbReference>
<dbReference type="AlphaFoldDB" id="A0A382NQT8"/>
<dbReference type="PANTHER" id="PTHR43094:SF1">
    <property type="entry name" value="AMINOTRANSFERASE CLASS-III"/>
    <property type="match status" value="1"/>
</dbReference>
<dbReference type="CDD" id="cd00610">
    <property type="entry name" value="OAT_like"/>
    <property type="match status" value="1"/>
</dbReference>
<evidence type="ECO:0008006" key="4">
    <source>
        <dbReference type="Google" id="ProtNLM"/>
    </source>
</evidence>
<sequence length="312" mass="34077">MSAMQGIELVREELESHWLPFTDNKSFKDDPRLFIKGEGVYLWNQHGDRLLDGCSGLFTTAAGHCRPEITEAVAEQLQQLDYTPSFLRSHPRSFELANKLTAILPEPIKKVFFCNSGSESVDTAIKMSLQYHACRGEGHRNIFVSRHRAYHGVNIGGTSLSGLVKNRQGFNGVMPGVVHMRATWDPDQTFSRGQPLDRGPELADDLLTAIQTYGGSNIAACFIEPIAGSTGCLVPPVGYLERIRELCDEHGILLVLDEVITGFGRTGGAFSADTLGITGDIMTMAKALTNGAQPMGAVGVKEEIYQTIVDAY</sequence>
<dbReference type="InterPro" id="IPR015422">
    <property type="entry name" value="PyrdxlP-dep_Trfase_small"/>
</dbReference>
<protein>
    <recommendedName>
        <fullName evidence="4">Aspartate aminotransferase family protein</fullName>
    </recommendedName>
</protein>
<dbReference type="Gene3D" id="3.90.1150.10">
    <property type="entry name" value="Aspartate Aminotransferase, domain 1"/>
    <property type="match status" value="1"/>
</dbReference>
<dbReference type="Gene3D" id="3.40.640.10">
    <property type="entry name" value="Type I PLP-dependent aspartate aminotransferase-like (Major domain)"/>
    <property type="match status" value="1"/>
</dbReference>
<evidence type="ECO:0000256" key="2">
    <source>
        <dbReference type="ARBA" id="ARBA00022898"/>
    </source>
</evidence>
<dbReference type="InterPro" id="IPR005814">
    <property type="entry name" value="Aminotrans_3"/>
</dbReference>
<accession>A0A382NQT8</accession>
<dbReference type="GO" id="GO:0008483">
    <property type="term" value="F:transaminase activity"/>
    <property type="evidence" value="ECO:0007669"/>
    <property type="project" value="InterPro"/>
</dbReference>
<dbReference type="SUPFAM" id="SSF53383">
    <property type="entry name" value="PLP-dependent transferases"/>
    <property type="match status" value="1"/>
</dbReference>
<comment type="similarity">
    <text evidence="1">Belongs to the class-III pyridoxal-phosphate-dependent aminotransferase family.</text>
</comment>
<proteinExistence type="inferred from homology"/>
<name>A0A382NQT8_9ZZZZ</name>
<dbReference type="Pfam" id="PF00202">
    <property type="entry name" value="Aminotran_3"/>
    <property type="match status" value="1"/>
</dbReference>
<reference evidence="3" key="1">
    <citation type="submission" date="2018-05" db="EMBL/GenBank/DDBJ databases">
        <authorList>
            <person name="Lanie J.A."/>
            <person name="Ng W.-L."/>
            <person name="Kazmierczak K.M."/>
            <person name="Andrzejewski T.M."/>
            <person name="Davidsen T.M."/>
            <person name="Wayne K.J."/>
            <person name="Tettelin H."/>
            <person name="Glass J.I."/>
            <person name="Rusch D."/>
            <person name="Podicherti R."/>
            <person name="Tsui H.-C.T."/>
            <person name="Winkler M.E."/>
        </authorList>
    </citation>
    <scope>NUCLEOTIDE SEQUENCE</scope>
</reference>
<dbReference type="GO" id="GO:0030170">
    <property type="term" value="F:pyridoxal phosphate binding"/>
    <property type="evidence" value="ECO:0007669"/>
    <property type="project" value="InterPro"/>
</dbReference>
<keyword evidence="2" id="KW-0663">Pyridoxal phosphate</keyword>